<feature type="compositionally biased region" description="Acidic residues" evidence="5">
    <location>
        <begin position="446"/>
        <end position="456"/>
    </location>
</feature>
<evidence type="ECO:0000256" key="5">
    <source>
        <dbReference type="SAM" id="MobiDB-lite"/>
    </source>
</evidence>
<feature type="transmembrane region" description="Helical" evidence="6">
    <location>
        <begin position="134"/>
        <end position="152"/>
    </location>
</feature>
<protein>
    <submittedName>
        <fullName evidence="8">Sugar transporter family protein</fullName>
    </submittedName>
</protein>
<evidence type="ECO:0000256" key="1">
    <source>
        <dbReference type="ARBA" id="ARBA00004141"/>
    </source>
</evidence>
<evidence type="ECO:0000256" key="6">
    <source>
        <dbReference type="SAM" id="Phobius"/>
    </source>
</evidence>
<dbReference type="GO" id="GO:0035879">
    <property type="term" value="P:plasma membrane lactate transport"/>
    <property type="evidence" value="ECO:0007669"/>
    <property type="project" value="TreeGrafter"/>
</dbReference>
<dbReference type="GO" id="GO:0015355">
    <property type="term" value="F:secondary active monocarboxylate transmembrane transporter activity"/>
    <property type="evidence" value="ECO:0007669"/>
    <property type="project" value="TreeGrafter"/>
</dbReference>
<proteinExistence type="predicted"/>
<dbReference type="OrthoDB" id="5296287at2759"/>
<keyword evidence="8" id="KW-0813">Transport</keyword>
<evidence type="ECO:0000313" key="8">
    <source>
        <dbReference type="EMBL" id="KUJ15890.1"/>
    </source>
</evidence>
<gene>
    <name evidence="8" type="ORF">LY89DRAFT_735036</name>
</gene>
<dbReference type="Gene3D" id="1.20.1250.20">
    <property type="entry name" value="MFS general substrate transporter like domains"/>
    <property type="match status" value="2"/>
</dbReference>
<organism evidence="8 9">
    <name type="scientific">Mollisia scopiformis</name>
    <name type="common">Conifer needle endophyte fungus</name>
    <name type="synonym">Phialocephala scopiformis</name>
    <dbReference type="NCBI Taxonomy" id="149040"/>
    <lineage>
        <taxon>Eukaryota</taxon>
        <taxon>Fungi</taxon>
        <taxon>Dikarya</taxon>
        <taxon>Ascomycota</taxon>
        <taxon>Pezizomycotina</taxon>
        <taxon>Leotiomycetes</taxon>
        <taxon>Helotiales</taxon>
        <taxon>Mollisiaceae</taxon>
        <taxon>Mollisia</taxon>
    </lineage>
</organism>
<dbReference type="InterPro" id="IPR005828">
    <property type="entry name" value="MFS_sugar_transport-like"/>
</dbReference>
<dbReference type="InterPro" id="IPR020846">
    <property type="entry name" value="MFS_dom"/>
</dbReference>
<dbReference type="InterPro" id="IPR036259">
    <property type="entry name" value="MFS_trans_sf"/>
</dbReference>
<keyword evidence="4 6" id="KW-0472">Membrane</keyword>
<dbReference type="Pfam" id="PF00083">
    <property type="entry name" value="Sugar_tr"/>
    <property type="match status" value="2"/>
</dbReference>
<dbReference type="PANTHER" id="PTHR23508">
    <property type="entry name" value="CARBOXYLIC ACID TRANSPORTER PROTEIN HOMOLOG"/>
    <property type="match status" value="1"/>
</dbReference>
<reference evidence="8 9" key="1">
    <citation type="submission" date="2015-10" db="EMBL/GenBank/DDBJ databases">
        <title>Full genome of DAOMC 229536 Phialocephala scopiformis, a fungal endophyte of spruce producing the potent anti-insectan compound rugulosin.</title>
        <authorList>
            <consortium name="DOE Joint Genome Institute"/>
            <person name="Walker A.K."/>
            <person name="Frasz S.L."/>
            <person name="Seifert K.A."/>
            <person name="Miller J.D."/>
            <person name="Mondo S.J."/>
            <person name="Labutti K."/>
            <person name="Lipzen A."/>
            <person name="Dockter R."/>
            <person name="Kennedy M."/>
            <person name="Grigoriev I.V."/>
            <person name="Spatafora J.W."/>
        </authorList>
    </citation>
    <scope>NUCLEOTIDE SEQUENCE [LARGE SCALE GENOMIC DNA]</scope>
    <source>
        <strain evidence="8 9">CBS 120377</strain>
    </source>
</reference>
<keyword evidence="8" id="KW-0762">Sugar transport</keyword>
<feature type="transmembrane region" description="Helical" evidence="6">
    <location>
        <begin position="316"/>
        <end position="333"/>
    </location>
</feature>
<feature type="transmembrane region" description="Helical" evidence="6">
    <location>
        <begin position="196"/>
        <end position="214"/>
    </location>
</feature>
<feature type="transmembrane region" description="Helical" evidence="6">
    <location>
        <begin position="37"/>
        <end position="57"/>
    </location>
</feature>
<comment type="subcellular location">
    <subcellularLocation>
        <location evidence="1">Membrane</location>
        <topology evidence="1">Multi-pass membrane protein</topology>
    </subcellularLocation>
</comment>
<dbReference type="AlphaFoldDB" id="A0A194X6T6"/>
<dbReference type="Proteomes" id="UP000070700">
    <property type="component" value="Unassembled WGS sequence"/>
</dbReference>
<feature type="compositionally biased region" description="Polar residues" evidence="5">
    <location>
        <begin position="462"/>
        <end position="472"/>
    </location>
</feature>
<feature type="transmembrane region" description="Helical" evidence="6">
    <location>
        <begin position="280"/>
        <end position="304"/>
    </location>
</feature>
<feature type="transmembrane region" description="Helical" evidence="6">
    <location>
        <begin position="414"/>
        <end position="435"/>
    </location>
</feature>
<dbReference type="PANTHER" id="PTHR23508:SF10">
    <property type="entry name" value="CARBOXYLIC ACID TRANSPORTER PROTEIN HOMOLOG"/>
    <property type="match status" value="1"/>
</dbReference>
<evidence type="ECO:0000256" key="3">
    <source>
        <dbReference type="ARBA" id="ARBA00022989"/>
    </source>
</evidence>
<feature type="domain" description="Major facilitator superfamily (MFS) profile" evidence="7">
    <location>
        <begin position="39"/>
        <end position="440"/>
    </location>
</feature>
<feature type="transmembrane region" description="Helical" evidence="6">
    <location>
        <begin position="77"/>
        <end position="97"/>
    </location>
</feature>
<dbReference type="FunCoup" id="A0A194X6T6">
    <property type="interactions" value="42"/>
</dbReference>
<dbReference type="CDD" id="cd17316">
    <property type="entry name" value="MFS_SV2_like"/>
    <property type="match status" value="1"/>
</dbReference>
<keyword evidence="9" id="KW-1185">Reference proteome</keyword>
<accession>A0A194X6T6</accession>
<dbReference type="KEGG" id="psco:LY89DRAFT_735036"/>
<feature type="transmembrane region" description="Helical" evidence="6">
    <location>
        <begin position="104"/>
        <end position="122"/>
    </location>
</feature>
<dbReference type="GeneID" id="28829693"/>
<dbReference type="PROSITE" id="PS50850">
    <property type="entry name" value="MFS"/>
    <property type="match status" value="1"/>
</dbReference>
<dbReference type="EMBL" id="KQ947417">
    <property type="protein sequence ID" value="KUJ15890.1"/>
    <property type="molecule type" value="Genomic_DNA"/>
</dbReference>
<dbReference type="RefSeq" id="XP_018070245.1">
    <property type="nucleotide sequence ID" value="XM_018219967.1"/>
</dbReference>
<evidence type="ECO:0000256" key="2">
    <source>
        <dbReference type="ARBA" id="ARBA00022692"/>
    </source>
</evidence>
<keyword evidence="2 6" id="KW-0812">Transmembrane</keyword>
<sequence>MLSTRAYLQNRLKTLQPAKDPIVNPLKLLALLNKRQWACWLLGFFAWSWDAFDFHSVTLSYPDFPATFNKTEQQMTYAVTFALMTRPIGGIIFGGLADRYGRKWPFIADCCLLIVFVLATGFTQTFAQFVTVRALFGVAMGGIYGNAAATALEDCPEAARGLFSGLYQAGYPFGYILASIFYRAFKNHTKYGWRPLFWFGACPPILLIIFRLCLSETDAFQSRRAFRSQRQNIKVAASEVSLAMKNHWFLLLYLSFMLAGMAYCSHNTQDIYPTVLKFTYGYSVSHATLVQVIGSLGGMIGSSLTGYCSQFFGRRLSIIATCFLGGALIYPYGFTSGHGVYATAFFEQFCVQGVWGIVPIHLIELSPPAFRTFVVGTSYQLGVLIASPCNTIIETLGLRYPLPSDGSGTQHYDYRIPICALTGAMFAYVIVMAAIGPEKRGRGMTEDESDDSDIEPGELPVSRTTGITHRRF</sequence>
<name>A0A194X6T6_MOLSC</name>
<keyword evidence="3 6" id="KW-1133">Transmembrane helix</keyword>
<feature type="transmembrane region" description="Helical" evidence="6">
    <location>
        <begin position="164"/>
        <end position="184"/>
    </location>
</feature>
<evidence type="ECO:0000313" key="9">
    <source>
        <dbReference type="Proteomes" id="UP000070700"/>
    </source>
</evidence>
<evidence type="ECO:0000259" key="7">
    <source>
        <dbReference type="PROSITE" id="PS50850"/>
    </source>
</evidence>
<feature type="region of interest" description="Disordered" evidence="5">
    <location>
        <begin position="440"/>
        <end position="472"/>
    </location>
</feature>
<dbReference type="InParanoid" id="A0A194X6T6"/>
<dbReference type="GO" id="GO:0005886">
    <property type="term" value="C:plasma membrane"/>
    <property type="evidence" value="ECO:0007669"/>
    <property type="project" value="TreeGrafter"/>
</dbReference>
<dbReference type="SUPFAM" id="SSF103473">
    <property type="entry name" value="MFS general substrate transporter"/>
    <property type="match status" value="1"/>
</dbReference>
<feature type="transmembrane region" description="Helical" evidence="6">
    <location>
        <begin position="248"/>
        <end position="268"/>
    </location>
</feature>
<evidence type="ECO:0000256" key="4">
    <source>
        <dbReference type="ARBA" id="ARBA00023136"/>
    </source>
</evidence>